<sequence>MNQLRIPPPPAQEQQQANSEQQQQYHYQHQHQNTPISSSDDLDEEEDDEDEDDEDEDGADPLDAADFPSKFLQTTHRKPVNIYETDIDLSEQVRHHQTQNQTHQFQNQSQFQFQQQQQPINSQPTLDQQKPASTTTRPTNNNRSHSITPPGIQPDQQQPFAAYTNNEITREFHRHHQPASPPQSQNINSNQNRLYPTDHQQQSQQSVAGLSASGGEVNSRGNPHRPHSRASVQVPSRATKPAPPPQQQQPTGPTTNRSRMGPSDESINHHTRPRRLSDGSVNGGVRKDILLQRMAEALQSERAKAMVFQRELQNAEREIDDLANTLDDQRREHHKIIVHLKKDIKLLKKERESLVDALEAAEGVEQEEAERYLALLDPAAQAVMATEEDIEEQQSLKKVVHNPQPILDEYDLSNYKSTIRAQMQERSALRAQRINSELLKINPGGSIEPNETEKPTDNNNGINNNRQGRPRETPNRIRRKLSKSRPSSRDGSSGGLFWRRSGSRNRGENNDEKSSSAPGTMSHKHHPQSNNNERRKTSAGHHHTHPSTDIDDQQQGGYYDSGPLQRSNNDAFGNGKIGKLFRKVFPVYKDDDHHDHDHHENESENVSGGGGGGYHDIIAVTGHPSSRRILSTHPASSGNGNGNGGGAGLNRRRQSFLD</sequence>
<keyword evidence="1" id="KW-0175">Coiled coil</keyword>
<evidence type="ECO:0000256" key="2">
    <source>
        <dbReference type="SAM" id="MobiDB-lite"/>
    </source>
</evidence>
<comment type="caution">
    <text evidence="3">The sequence shown here is derived from an EMBL/GenBank/DDBJ whole genome shotgun (WGS) entry which is preliminary data.</text>
</comment>
<feature type="coiled-coil region" evidence="1">
    <location>
        <begin position="298"/>
        <end position="367"/>
    </location>
</feature>
<feature type="compositionally biased region" description="Low complexity" evidence="2">
    <location>
        <begin position="134"/>
        <end position="143"/>
    </location>
</feature>
<feature type="compositionally biased region" description="Gly residues" evidence="2">
    <location>
        <begin position="639"/>
        <end position="648"/>
    </location>
</feature>
<feature type="compositionally biased region" description="Low complexity" evidence="2">
    <location>
        <begin position="12"/>
        <end position="33"/>
    </location>
</feature>
<proteinExistence type="predicted"/>
<gene>
    <name evidence="3" type="ORF">PSTG_07025</name>
</gene>
<feature type="region of interest" description="Disordered" evidence="2">
    <location>
        <begin position="172"/>
        <end position="282"/>
    </location>
</feature>
<feature type="compositionally biased region" description="Acidic residues" evidence="2">
    <location>
        <begin position="40"/>
        <end position="60"/>
    </location>
</feature>
<feature type="compositionally biased region" description="Polar residues" evidence="2">
    <location>
        <begin position="198"/>
        <end position="208"/>
    </location>
</feature>
<feature type="region of interest" description="Disordered" evidence="2">
    <location>
        <begin position="440"/>
        <end position="575"/>
    </location>
</feature>
<feature type="compositionally biased region" description="Basic and acidic residues" evidence="2">
    <location>
        <begin position="505"/>
        <end position="514"/>
    </location>
</feature>
<evidence type="ECO:0000313" key="4">
    <source>
        <dbReference type="Proteomes" id="UP000054564"/>
    </source>
</evidence>
<protein>
    <submittedName>
        <fullName evidence="3">Uncharacterized protein</fullName>
    </submittedName>
</protein>
<accession>A0A0L0VKD0</accession>
<feature type="region of interest" description="Disordered" evidence="2">
    <location>
        <begin position="1"/>
        <end position="158"/>
    </location>
</feature>
<feature type="compositionally biased region" description="Low complexity" evidence="2">
    <location>
        <begin position="182"/>
        <end position="192"/>
    </location>
</feature>
<dbReference type="AlphaFoldDB" id="A0A0L0VKD0"/>
<organism evidence="3 4">
    <name type="scientific">Puccinia striiformis f. sp. tritici PST-78</name>
    <dbReference type="NCBI Taxonomy" id="1165861"/>
    <lineage>
        <taxon>Eukaryota</taxon>
        <taxon>Fungi</taxon>
        <taxon>Dikarya</taxon>
        <taxon>Basidiomycota</taxon>
        <taxon>Pucciniomycotina</taxon>
        <taxon>Pucciniomycetes</taxon>
        <taxon>Pucciniales</taxon>
        <taxon>Pucciniaceae</taxon>
        <taxon>Puccinia</taxon>
    </lineage>
</organism>
<evidence type="ECO:0000256" key="1">
    <source>
        <dbReference type="SAM" id="Coils"/>
    </source>
</evidence>
<dbReference type="EMBL" id="AJIL01000043">
    <property type="protein sequence ID" value="KNE99737.1"/>
    <property type="molecule type" value="Genomic_DNA"/>
</dbReference>
<feature type="compositionally biased region" description="Basic and acidic residues" evidence="2">
    <location>
        <begin position="591"/>
        <end position="602"/>
    </location>
</feature>
<keyword evidence="4" id="KW-1185">Reference proteome</keyword>
<dbReference type="OrthoDB" id="2506747at2759"/>
<name>A0A0L0VKD0_9BASI</name>
<dbReference type="STRING" id="1165861.A0A0L0VKD0"/>
<feature type="compositionally biased region" description="Low complexity" evidence="2">
    <location>
        <begin position="98"/>
        <end position="125"/>
    </location>
</feature>
<feature type="compositionally biased region" description="Pro residues" evidence="2">
    <location>
        <begin position="1"/>
        <end position="11"/>
    </location>
</feature>
<reference evidence="4" key="1">
    <citation type="submission" date="2014-03" db="EMBL/GenBank/DDBJ databases">
        <title>The Genome Sequence of Puccinia striiformis f. sp. tritici PST-78.</title>
        <authorList>
            <consortium name="The Broad Institute Genome Sequencing Platform"/>
            <person name="Cuomo C."/>
            <person name="Hulbert S."/>
            <person name="Chen X."/>
            <person name="Walker B."/>
            <person name="Young S.K."/>
            <person name="Zeng Q."/>
            <person name="Gargeya S."/>
            <person name="Fitzgerald M."/>
            <person name="Haas B."/>
            <person name="Abouelleil A."/>
            <person name="Alvarado L."/>
            <person name="Arachchi H.M."/>
            <person name="Berlin A.M."/>
            <person name="Chapman S.B."/>
            <person name="Goldberg J."/>
            <person name="Griggs A."/>
            <person name="Gujja S."/>
            <person name="Hansen M."/>
            <person name="Howarth C."/>
            <person name="Imamovic A."/>
            <person name="Larimer J."/>
            <person name="McCowan C."/>
            <person name="Montmayeur A."/>
            <person name="Murphy C."/>
            <person name="Neiman D."/>
            <person name="Pearson M."/>
            <person name="Priest M."/>
            <person name="Roberts A."/>
            <person name="Saif S."/>
            <person name="Shea T."/>
            <person name="Sisk P."/>
            <person name="Sykes S."/>
            <person name="Wortman J."/>
            <person name="Nusbaum C."/>
            <person name="Birren B."/>
        </authorList>
    </citation>
    <scope>NUCLEOTIDE SEQUENCE [LARGE SCALE GENOMIC DNA]</scope>
    <source>
        <strain evidence="4">race PST-78</strain>
    </source>
</reference>
<evidence type="ECO:0000313" key="3">
    <source>
        <dbReference type="EMBL" id="KNE99737.1"/>
    </source>
</evidence>
<feature type="region of interest" description="Disordered" evidence="2">
    <location>
        <begin position="591"/>
        <end position="658"/>
    </location>
</feature>
<dbReference type="Proteomes" id="UP000054564">
    <property type="component" value="Unassembled WGS sequence"/>
</dbReference>